<dbReference type="EMBL" id="FJ014482">
    <property type="protein sequence ID" value="ACH87179.1"/>
    <property type="molecule type" value="mRNA"/>
</dbReference>
<reference evidence="1" key="1">
    <citation type="submission" date="2008-08" db="EMBL/GenBank/DDBJ databases">
        <title>Cloning of cDNA encoding immunophilin from Camellia sinensis (L.) O. Kuntze.</title>
        <authorList>
            <person name="Paul A."/>
            <person name="Kumar S."/>
            <person name="Ahuja P.S."/>
        </authorList>
    </citation>
    <scope>NUCLEOTIDE SEQUENCE</scope>
</reference>
<dbReference type="RefSeq" id="XP_028080718.1">
    <property type="nucleotide sequence ID" value="XM_028224917.1"/>
</dbReference>
<evidence type="ECO:0000313" key="1">
    <source>
        <dbReference type="EMBL" id="ACH87179.1"/>
    </source>
</evidence>
<organism evidence="1">
    <name type="scientific">Camellia sinensis</name>
    <name type="common">Tea plant</name>
    <name type="synonym">Thea sinensis</name>
    <dbReference type="NCBI Taxonomy" id="4442"/>
    <lineage>
        <taxon>Eukaryota</taxon>
        <taxon>Viridiplantae</taxon>
        <taxon>Streptophyta</taxon>
        <taxon>Embryophyta</taxon>
        <taxon>Tracheophyta</taxon>
        <taxon>Spermatophyta</taxon>
        <taxon>Magnoliopsida</taxon>
        <taxon>eudicotyledons</taxon>
        <taxon>Gunneridae</taxon>
        <taxon>Pentapetalae</taxon>
        <taxon>asterids</taxon>
        <taxon>Ericales</taxon>
        <taxon>Theaceae</taxon>
        <taxon>Camellia</taxon>
    </lineage>
</organism>
<accession>B5TV74</accession>
<dbReference type="AlphaFoldDB" id="B5TV74"/>
<dbReference type="GO" id="GO:0003755">
    <property type="term" value="F:peptidyl-prolyl cis-trans isomerase activity"/>
    <property type="evidence" value="ECO:0007669"/>
    <property type="project" value="InterPro"/>
</dbReference>
<dbReference type="OrthoDB" id="1902587at2759"/>
<dbReference type="InterPro" id="IPR046357">
    <property type="entry name" value="PPIase_dom_sf"/>
</dbReference>
<name>B5TV74_CAMSI</name>
<dbReference type="GeneID" id="114282265"/>
<sequence>MGVEKEVITAGTGPKPVPGQSVTVHCTGYGYSLSLSSQYEKMVIFLRSSGARRTQGSSHSPLKLAKVLLLKDGMKAFWECRLEKLLGYGALLTMLMVLVDSQHGVFSPTRFWFLRSKF</sequence>
<proteinExistence type="evidence at transcript level"/>
<protein>
    <submittedName>
        <fullName evidence="1">Immunophilin</fullName>
    </submittedName>
</protein>
<dbReference type="KEGG" id="csin:114282265"/>
<dbReference type="Gene3D" id="3.10.50.40">
    <property type="match status" value="1"/>
</dbReference>